<keyword evidence="2" id="KW-0472">Membrane</keyword>
<evidence type="ECO:0000313" key="3">
    <source>
        <dbReference type="EMBL" id="CAD7079898.1"/>
    </source>
</evidence>
<sequence length="845" mass="93736">MAKTARRSVTSNPSSLTQPSSSSQSNNNNSNNNNNYSAIGINSSSSDHYQKAPTNNSLSPQATIDPLRSTGYHQFTTPPHSIGNYSSRHGNRTTSTVRSFKNSSSSRSDNENISISNNSTNSTSGQQQFNSTTAANRLAAERERIRMEFYATYDVMTGVRIAATLGGFFGLMVFLIVYKSRSHSNDTLKVLKDPKMAAVAAACMQEEEEREIQEALEATGLSLYPDDYDNMFFRRQRMFSLGNVSAPPVLHRNFRFSSVGGGGYSSLLEPPRRFSYSGGRRKSGSESSRILSAYPMGSSFGTEDYFVETDDELENEFDGISTREDESSEKPHHLLEVPLTQVPSDSRRSSGMTCCSTESSYLERRCSAFTLGLSSFQKKMPPDFSSSRRSSTDLWDYYYPDIQIINPTPKVSPCPSERDLRERTKLETITTPASVGLVSKVDSCGTSSSYYNQYSRKILRKGSYNNSDSIEEEDPAMCMDTNDYKKTSRQRYDDTNELKLIVRHETADPTNNNHIYHSNNNSSSFHSVQYPNEDSSRRAPLASLSSFKISSVDYQDSDLKSLGSDSVFVESYADTDDDMEQFSTDSDEVSLSLGTDHQKVDQQPQKQPALDLPSYSHKLTDISHTITIDSNKKLLSTNKRTRPTLERHRTISSTSNDRIMLISQQSQELPMHELNPDGIVTRGSSFDRSDDGAQGYSIPTSSRSSGGGTGGSCTTGTTQKTDLQKPTTSFSYDNNNDSVSCSSSSVNNINRFHKPETADGHNGEQHYKSKSSYSSNNSRKCENVEVNVIIENRPTQTATTISPSVILELPVIALPSQANNDDEDDPPRDPSLPGTSRKWSKETLF</sequence>
<dbReference type="FunCoup" id="A0A7R8UFR7">
    <property type="interactions" value="3"/>
</dbReference>
<feature type="region of interest" description="Disordered" evidence="1">
    <location>
        <begin position="1"/>
        <end position="136"/>
    </location>
</feature>
<feature type="compositionally biased region" description="Polar residues" evidence="1">
    <location>
        <begin position="71"/>
        <end position="88"/>
    </location>
</feature>
<gene>
    <name evidence="3" type="ORF">HERILL_LOCUS3085</name>
</gene>
<evidence type="ECO:0000313" key="4">
    <source>
        <dbReference type="Proteomes" id="UP000594454"/>
    </source>
</evidence>
<protein>
    <submittedName>
        <fullName evidence="3">Uncharacterized protein</fullName>
    </submittedName>
</protein>
<feature type="region of interest" description="Disordered" evidence="1">
    <location>
        <begin position="505"/>
        <end position="537"/>
    </location>
</feature>
<evidence type="ECO:0000256" key="2">
    <source>
        <dbReference type="SAM" id="Phobius"/>
    </source>
</evidence>
<dbReference type="OrthoDB" id="8189004at2759"/>
<feature type="transmembrane region" description="Helical" evidence="2">
    <location>
        <begin position="151"/>
        <end position="178"/>
    </location>
</feature>
<dbReference type="AlphaFoldDB" id="A0A7R8UFR7"/>
<organism evidence="3 4">
    <name type="scientific">Hermetia illucens</name>
    <name type="common">Black soldier fly</name>
    <dbReference type="NCBI Taxonomy" id="343691"/>
    <lineage>
        <taxon>Eukaryota</taxon>
        <taxon>Metazoa</taxon>
        <taxon>Ecdysozoa</taxon>
        <taxon>Arthropoda</taxon>
        <taxon>Hexapoda</taxon>
        <taxon>Insecta</taxon>
        <taxon>Pterygota</taxon>
        <taxon>Neoptera</taxon>
        <taxon>Endopterygota</taxon>
        <taxon>Diptera</taxon>
        <taxon>Brachycera</taxon>
        <taxon>Stratiomyomorpha</taxon>
        <taxon>Stratiomyidae</taxon>
        <taxon>Hermetiinae</taxon>
        <taxon>Hermetia</taxon>
    </lineage>
</organism>
<feature type="compositionally biased region" description="Polar residues" evidence="1">
    <location>
        <begin position="719"/>
        <end position="732"/>
    </location>
</feature>
<feature type="compositionally biased region" description="Low complexity" evidence="1">
    <location>
        <begin position="733"/>
        <end position="750"/>
    </location>
</feature>
<feature type="compositionally biased region" description="Low complexity" evidence="1">
    <location>
        <begin position="11"/>
        <end position="46"/>
    </location>
</feature>
<evidence type="ECO:0000256" key="1">
    <source>
        <dbReference type="SAM" id="MobiDB-lite"/>
    </source>
</evidence>
<dbReference type="Proteomes" id="UP000594454">
    <property type="component" value="Chromosome 1"/>
</dbReference>
<feature type="compositionally biased region" description="Low complexity" evidence="1">
    <location>
        <begin position="94"/>
        <end position="133"/>
    </location>
</feature>
<dbReference type="InParanoid" id="A0A7R8UFR7"/>
<name>A0A7R8UFR7_HERIL</name>
<reference evidence="3 4" key="1">
    <citation type="submission" date="2020-11" db="EMBL/GenBank/DDBJ databases">
        <authorList>
            <person name="Wallbank WR R."/>
            <person name="Pardo Diaz C."/>
            <person name="Kozak K."/>
            <person name="Martin S."/>
            <person name="Jiggins C."/>
            <person name="Moest M."/>
            <person name="Warren A I."/>
            <person name="Generalovic N T."/>
            <person name="Byers J.R.P. K."/>
            <person name="Montejo-Kovacevich G."/>
            <person name="Yen C E."/>
        </authorList>
    </citation>
    <scope>NUCLEOTIDE SEQUENCE [LARGE SCALE GENOMIC DNA]</scope>
</reference>
<feature type="region of interest" description="Disordered" evidence="1">
    <location>
        <begin position="816"/>
        <end position="845"/>
    </location>
</feature>
<dbReference type="EMBL" id="LR899009">
    <property type="protein sequence ID" value="CAD7079898.1"/>
    <property type="molecule type" value="Genomic_DNA"/>
</dbReference>
<feature type="compositionally biased region" description="Low complexity" evidence="1">
    <location>
        <begin position="511"/>
        <end position="527"/>
    </location>
</feature>
<keyword evidence="2" id="KW-1133">Transmembrane helix</keyword>
<keyword evidence="2" id="KW-0812">Transmembrane</keyword>
<feature type="compositionally biased region" description="Polar residues" evidence="1">
    <location>
        <begin position="52"/>
        <end position="62"/>
    </location>
</feature>
<feature type="region of interest" description="Disordered" evidence="1">
    <location>
        <begin position="675"/>
        <end position="779"/>
    </location>
</feature>
<accession>A0A7R8UFR7</accession>
<keyword evidence="4" id="KW-1185">Reference proteome</keyword>
<proteinExistence type="predicted"/>
<feature type="compositionally biased region" description="Basic and acidic residues" evidence="1">
    <location>
        <begin position="753"/>
        <end position="767"/>
    </location>
</feature>